<dbReference type="GO" id="GO:0000271">
    <property type="term" value="P:polysaccharide biosynthetic process"/>
    <property type="evidence" value="ECO:0007669"/>
    <property type="project" value="TreeGrafter"/>
</dbReference>
<accession>A0A2W4X2T6</accession>
<gene>
    <name evidence="6" type="ORF">DCF15_15015</name>
</gene>
<reference evidence="7" key="1">
    <citation type="submission" date="2018-04" db="EMBL/GenBank/DDBJ databases">
        <authorList>
            <person name="Cornet L."/>
        </authorList>
    </citation>
    <scope>NUCLEOTIDE SEQUENCE [LARGE SCALE GENOMIC DNA]</scope>
</reference>
<evidence type="ECO:0000256" key="2">
    <source>
        <dbReference type="ARBA" id="ARBA00037999"/>
    </source>
</evidence>
<evidence type="ECO:0000313" key="7">
    <source>
        <dbReference type="Proteomes" id="UP000249794"/>
    </source>
</evidence>
<dbReference type="GO" id="GO:0030170">
    <property type="term" value="F:pyridoxal phosphate binding"/>
    <property type="evidence" value="ECO:0007669"/>
    <property type="project" value="TreeGrafter"/>
</dbReference>
<organism evidence="6 7">
    <name type="scientific">Phormidesmis priestleyi</name>
    <dbReference type="NCBI Taxonomy" id="268141"/>
    <lineage>
        <taxon>Bacteria</taxon>
        <taxon>Bacillati</taxon>
        <taxon>Cyanobacteriota</taxon>
        <taxon>Cyanophyceae</taxon>
        <taxon>Leptolyngbyales</taxon>
        <taxon>Leptolyngbyaceae</taxon>
        <taxon>Phormidesmis</taxon>
    </lineage>
</organism>
<evidence type="ECO:0000256" key="1">
    <source>
        <dbReference type="ARBA" id="ARBA00022898"/>
    </source>
</evidence>
<reference evidence="6 7" key="2">
    <citation type="submission" date="2018-06" db="EMBL/GenBank/DDBJ databases">
        <title>Metagenomic assembly of (sub)arctic Cyanobacteria and their associated microbiome from non-axenic cultures.</title>
        <authorList>
            <person name="Baurain D."/>
        </authorList>
    </citation>
    <scope>NUCLEOTIDE SEQUENCE [LARGE SCALE GENOMIC DNA]</scope>
    <source>
        <strain evidence="6">ULC027bin1</strain>
    </source>
</reference>
<dbReference type="InterPro" id="IPR000653">
    <property type="entry name" value="DegT/StrS_aminotransferase"/>
</dbReference>
<sequence>MTPSSSLPIPFVDLSWQHRPLQAKILAVVEATLAQGDYVLGQAVTEFEAAFAQACQTAHGVGVGCGTDAIALGLRACGICAGDEVILPANTFIATLIGVVRAGATPVFVDCCPHTALIDLVAAECAITRKTRAILPVHLYGQMVSPTALLDLAKRYDLIIFEDAAQAHLAEREGYRAGSVGLAAAYSFYPSKNLGALGDSGMLVTREELVAQTVRSLRNYGATRKYFHTDPGGTNSRLDTVQAGILNLKLPHLLGWNQDRNRLAAHYDQSLADLATKGIQPIQNVSGEGHVYHLYVVKVTNDCPIDRTRLQLELNSLDIQTGIHYPTPCHLQPAFQSLGHRAGDFPHAEALSQEILSLPMYPGLTFTQVDRVVSAIKSILTAAESSTATSPVAPSSLSPSSC</sequence>
<dbReference type="PANTHER" id="PTHR30244">
    <property type="entry name" value="TRANSAMINASE"/>
    <property type="match status" value="1"/>
</dbReference>
<comment type="similarity">
    <text evidence="2 5">Belongs to the DegT/DnrJ/EryC1 family.</text>
</comment>
<dbReference type="PIRSF" id="PIRSF000390">
    <property type="entry name" value="PLP_StrS"/>
    <property type="match status" value="1"/>
</dbReference>
<feature type="modified residue" description="N6-(pyridoxal phosphate)lysine" evidence="4">
    <location>
        <position position="192"/>
    </location>
</feature>
<dbReference type="InterPro" id="IPR015421">
    <property type="entry name" value="PyrdxlP-dep_Trfase_major"/>
</dbReference>
<proteinExistence type="inferred from homology"/>
<dbReference type="InterPro" id="IPR015422">
    <property type="entry name" value="PyrdxlP-dep_Trfase_small"/>
</dbReference>
<dbReference type="Pfam" id="PF01041">
    <property type="entry name" value="DegT_DnrJ_EryC1"/>
    <property type="match status" value="1"/>
</dbReference>
<dbReference type="CDD" id="cd00616">
    <property type="entry name" value="AHBA_syn"/>
    <property type="match status" value="1"/>
</dbReference>
<feature type="active site" description="Proton acceptor" evidence="3">
    <location>
        <position position="192"/>
    </location>
</feature>
<protein>
    <submittedName>
        <fullName evidence="6">Erythromycin biosynthesis sensory transduction protein eryC1</fullName>
    </submittedName>
</protein>
<dbReference type="SUPFAM" id="SSF53383">
    <property type="entry name" value="PLP-dependent transferases"/>
    <property type="match status" value="1"/>
</dbReference>
<evidence type="ECO:0000256" key="3">
    <source>
        <dbReference type="PIRSR" id="PIRSR000390-1"/>
    </source>
</evidence>
<dbReference type="InterPro" id="IPR015424">
    <property type="entry name" value="PyrdxlP-dep_Trfase"/>
</dbReference>
<dbReference type="Gene3D" id="3.90.1150.10">
    <property type="entry name" value="Aspartate Aminotransferase, domain 1"/>
    <property type="match status" value="1"/>
</dbReference>
<dbReference type="Gene3D" id="3.40.640.10">
    <property type="entry name" value="Type I PLP-dependent aspartate aminotransferase-like (Major domain)"/>
    <property type="match status" value="1"/>
</dbReference>
<dbReference type="EMBL" id="QBMP01000172">
    <property type="protein sequence ID" value="PZO51210.1"/>
    <property type="molecule type" value="Genomic_DNA"/>
</dbReference>
<dbReference type="Proteomes" id="UP000249794">
    <property type="component" value="Unassembled WGS sequence"/>
</dbReference>
<dbReference type="GO" id="GO:0008483">
    <property type="term" value="F:transaminase activity"/>
    <property type="evidence" value="ECO:0007669"/>
    <property type="project" value="TreeGrafter"/>
</dbReference>
<evidence type="ECO:0000313" key="6">
    <source>
        <dbReference type="EMBL" id="PZO51210.1"/>
    </source>
</evidence>
<dbReference type="AlphaFoldDB" id="A0A2W4X2T6"/>
<keyword evidence="1 4" id="KW-0663">Pyridoxal phosphate</keyword>
<evidence type="ECO:0000256" key="5">
    <source>
        <dbReference type="RuleBase" id="RU004508"/>
    </source>
</evidence>
<dbReference type="PANTHER" id="PTHR30244:SF36">
    <property type="entry name" value="3-OXO-GLUCOSE-6-PHOSPHATE:GLUTAMATE AMINOTRANSFERASE"/>
    <property type="match status" value="1"/>
</dbReference>
<evidence type="ECO:0000256" key="4">
    <source>
        <dbReference type="PIRSR" id="PIRSR000390-2"/>
    </source>
</evidence>
<comment type="caution">
    <text evidence="6">The sequence shown here is derived from an EMBL/GenBank/DDBJ whole genome shotgun (WGS) entry which is preliminary data.</text>
</comment>
<name>A0A2W4X2T6_9CYAN</name>